<accession>A0A4C1ZYB3</accession>
<evidence type="ECO:0000256" key="1">
    <source>
        <dbReference type="SAM" id="MobiDB-lite"/>
    </source>
</evidence>
<comment type="caution">
    <text evidence="2">The sequence shown here is derived from an EMBL/GenBank/DDBJ whole genome shotgun (WGS) entry which is preliminary data.</text>
</comment>
<sequence>MLENSSCPDGTASDRGPILRSGQSVDNLRSRRTYCNLSSPAFVVEVANRVHHVSGTSLCKFSAAGVFGLCIKIASWDSPTAITNSFGGFFRRRDPPTLLPVRFSYRLQPREKNNLAVLILF</sequence>
<keyword evidence="3" id="KW-1185">Reference proteome</keyword>
<evidence type="ECO:0000313" key="3">
    <source>
        <dbReference type="Proteomes" id="UP000299102"/>
    </source>
</evidence>
<proteinExistence type="predicted"/>
<reference evidence="2 3" key="1">
    <citation type="journal article" date="2019" name="Commun. Biol.">
        <title>The bagworm genome reveals a unique fibroin gene that provides high tensile strength.</title>
        <authorList>
            <person name="Kono N."/>
            <person name="Nakamura H."/>
            <person name="Ohtoshi R."/>
            <person name="Tomita M."/>
            <person name="Numata K."/>
            <person name="Arakawa K."/>
        </authorList>
    </citation>
    <scope>NUCLEOTIDE SEQUENCE [LARGE SCALE GENOMIC DNA]</scope>
</reference>
<feature type="region of interest" description="Disordered" evidence="1">
    <location>
        <begin position="1"/>
        <end position="22"/>
    </location>
</feature>
<name>A0A4C1ZYB3_EUMVA</name>
<dbReference type="EMBL" id="BGZK01002278">
    <property type="protein sequence ID" value="GBP92482.1"/>
    <property type="molecule type" value="Genomic_DNA"/>
</dbReference>
<dbReference type="Proteomes" id="UP000299102">
    <property type="component" value="Unassembled WGS sequence"/>
</dbReference>
<gene>
    <name evidence="2" type="ORF">EVAR_67537_1</name>
</gene>
<dbReference type="AlphaFoldDB" id="A0A4C1ZYB3"/>
<organism evidence="2 3">
    <name type="scientific">Eumeta variegata</name>
    <name type="common">Bagworm moth</name>
    <name type="synonym">Eumeta japonica</name>
    <dbReference type="NCBI Taxonomy" id="151549"/>
    <lineage>
        <taxon>Eukaryota</taxon>
        <taxon>Metazoa</taxon>
        <taxon>Ecdysozoa</taxon>
        <taxon>Arthropoda</taxon>
        <taxon>Hexapoda</taxon>
        <taxon>Insecta</taxon>
        <taxon>Pterygota</taxon>
        <taxon>Neoptera</taxon>
        <taxon>Endopterygota</taxon>
        <taxon>Lepidoptera</taxon>
        <taxon>Glossata</taxon>
        <taxon>Ditrysia</taxon>
        <taxon>Tineoidea</taxon>
        <taxon>Psychidae</taxon>
        <taxon>Oiketicinae</taxon>
        <taxon>Eumeta</taxon>
    </lineage>
</organism>
<protein>
    <submittedName>
        <fullName evidence="2">Uncharacterized protein</fullName>
    </submittedName>
</protein>
<evidence type="ECO:0000313" key="2">
    <source>
        <dbReference type="EMBL" id="GBP92482.1"/>
    </source>
</evidence>